<proteinExistence type="predicted"/>
<dbReference type="OrthoDB" id="2112468at2"/>
<organism evidence="1 2">
    <name type="scientific">Halanaerobium saccharolyticum</name>
    <dbReference type="NCBI Taxonomy" id="43595"/>
    <lineage>
        <taxon>Bacteria</taxon>
        <taxon>Bacillati</taxon>
        <taxon>Bacillota</taxon>
        <taxon>Clostridia</taxon>
        <taxon>Halanaerobiales</taxon>
        <taxon>Halanaerobiaceae</taxon>
        <taxon>Halanaerobium</taxon>
    </lineage>
</organism>
<gene>
    <name evidence="1" type="ORF">C8C77_105158</name>
</gene>
<dbReference type="EMBL" id="SODA01000005">
    <property type="protein sequence ID" value="TDW06522.1"/>
    <property type="molecule type" value="Genomic_DNA"/>
</dbReference>
<evidence type="ECO:0000313" key="1">
    <source>
        <dbReference type="EMBL" id="TDW06522.1"/>
    </source>
</evidence>
<name>A0A4R7Z9L0_9FIRM</name>
<evidence type="ECO:0000313" key="2">
    <source>
        <dbReference type="Proteomes" id="UP000294697"/>
    </source>
</evidence>
<protein>
    <submittedName>
        <fullName evidence="1">Uncharacterized protein</fullName>
    </submittedName>
</protein>
<dbReference type="RefSeq" id="WP_111570757.1">
    <property type="nucleotide sequence ID" value="NZ_QLME01000001.1"/>
</dbReference>
<sequence>MTEAEMVKMCYDKFKVSNNYKNIIREVPFLSRSIDMILVTQKNEIVSIEFKLKNWKQAINQALDHKNGADRAYICMPEPPMGFNELFIKKLKETGIGLMEFNPDDDAINFIIEAEKNDNRWFPNINSLKDIVNRISNKKIFAI</sequence>
<dbReference type="Proteomes" id="UP000294697">
    <property type="component" value="Unassembled WGS sequence"/>
</dbReference>
<dbReference type="AlphaFoldDB" id="A0A4R7Z9L0"/>
<reference evidence="1 2" key="1">
    <citation type="submission" date="2019-03" db="EMBL/GenBank/DDBJ databases">
        <title>Subsurface microbial communities from deep shales in Ohio and West Virginia, USA.</title>
        <authorList>
            <person name="Wrighton K."/>
        </authorList>
    </citation>
    <scope>NUCLEOTIDE SEQUENCE [LARGE SCALE GENOMIC DNA]</scope>
    <source>
        <strain evidence="1 2">MSL9.2</strain>
    </source>
</reference>
<comment type="caution">
    <text evidence="1">The sequence shown here is derived from an EMBL/GenBank/DDBJ whole genome shotgun (WGS) entry which is preliminary data.</text>
</comment>
<accession>A0A4R7Z9L0</accession>